<dbReference type="PANTHER" id="PTHR38031:SF1">
    <property type="entry name" value="SULFUR CARRIER PROTEIN CYSO"/>
    <property type="match status" value="1"/>
</dbReference>
<dbReference type="KEGG" id="mfk:E2N92_03270"/>
<dbReference type="NCBIfam" id="TIGR01687">
    <property type="entry name" value="moaD_arch"/>
    <property type="match status" value="1"/>
</dbReference>
<dbReference type="InterPro" id="IPR010038">
    <property type="entry name" value="MoaD_arc-typ"/>
</dbReference>
<dbReference type="NCBIfam" id="NF041918">
    <property type="entry name" value="SAMP1"/>
    <property type="match status" value="1"/>
</dbReference>
<dbReference type="InterPro" id="IPR054834">
    <property type="entry name" value="SAMP1_3"/>
</dbReference>
<dbReference type="Proteomes" id="UP000826709">
    <property type="component" value="Chromosome"/>
</dbReference>
<dbReference type="EMBL" id="CP037968">
    <property type="protein sequence ID" value="QYZ78517.1"/>
    <property type="molecule type" value="Genomic_DNA"/>
</dbReference>
<dbReference type="InterPro" id="IPR012675">
    <property type="entry name" value="Beta-grasp_dom_sf"/>
</dbReference>
<dbReference type="Pfam" id="PF02597">
    <property type="entry name" value="ThiS"/>
    <property type="match status" value="1"/>
</dbReference>
<accession>A0A8G0ZZH6</accession>
<keyword evidence="2" id="KW-1185">Reference proteome</keyword>
<dbReference type="RefSeq" id="WP_220682276.1">
    <property type="nucleotide sequence ID" value="NZ_CP037968.1"/>
</dbReference>
<dbReference type="SUPFAM" id="SSF54285">
    <property type="entry name" value="MoaD/ThiS"/>
    <property type="match status" value="1"/>
</dbReference>
<dbReference type="InterPro" id="IPR016155">
    <property type="entry name" value="Mopterin_synth/thiamin_S_b"/>
</dbReference>
<reference evidence="1" key="1">
    <citation type="journal article" date="2005" name="Int. J. Syst. Evol. Microbiol.">
        <title>Methanofollis formosanus sp. nov., isolated from a fish pond.</title>
        <authorList>
            <person name="Wu S.Y."/>
            <person name="Chen S.C."/>
            <person name="Lai M.C."/>
        </authorList>
    </citation>
    <scope>NUCLEOTIDE SEQUENCE</scope>
    <source>
        <strain evidence="1">ML15</strain>
    </source>
</reference>
<proteinExistence type="predicted"/>
<organism evidence="1 2">
    <name type="scientific">Methanofollis formosanus</name>
    <dbReference type="NCBI Taxonomy" id="299308"/>
    <lineage>
        <taxon>Archaea</taxon>
        <taxon>Methanobacteriati</taxon>
        <taxon>Methanobacteriota</taxon>
        <taxon>Stenosarchaea group</taxon>
        <taxon>Methanomicrobia</taxon>
        <taxon>Methanomicrobiales</taxon>
        <taxon>Methanomicrobiaceae</taxon>
        <taxon>Methanofollis</taxon>
    </lineage>
</organism>
<name>A0A8G0ZZH6_9EURY</name>
<reference evidence="1" key="2">
    <citation type="submission" date="2019-03" db="EMBL/GenBank/DDBJ databases">
        <authorList>
            <person name="Chen S.-C."/>
            <person name="Wu S.-Y."/>
            <person name="Lai M.-C."/>
        </authorList>
    </citation>
    <scope>NUCLEOTIDE SEQUENCE</scope>
    <source>
        <strain evidence="1">ML15</strain>
    </source>
</reference>
<dbReference type="AlphaFoldDB" id="A0A8G0ZZH6"/>
<dbReference type="OrthoDB" id="98357at2157"/>
<dbReference type="InterPro" id="IPR052045">
    <property type="entry name" value="Sulfur_Carrier/Prot_Modifier"/>
</dbReference>
<evidence type="ECO:0000313" key="2">
    <source>
        <dbReference type="Proteomes" id="UP000826709"/>
    </source>
</evidence>
<sequence>MRIKIKSFATFRNILENEREMEVAEGTTVAALLDLLIKERPPLRDAMFEAPGVLLDHVNILRNGRNIHFEDGLETRIADKDVISLFPPVGGG</sequence>
<dbReference type="InterPro" id="IPR003749">
    <property type="entry name" value="ThiS/MoaD-like"/>
</dbReference>
<gene>
    <name evidence="1" type="ORF">E2N92_03270</name>
</gene>
<evidence type="ECO:0000313" key="1">
    <source>
        <dbReference type="EMBL" id="QYZ78517.1"/>
    </source>
</evidence>
<dbReference type="Gene3D" id="3.10.20.30">
    <property type="match status" value="1"/>
</dbReference>
<protein>
    <submittedName>
        <fullName evidence="1">MoaD family protein</fullName>
    </submittedName>
</protein>
<dbReference type="PANTHER" id="PTHR38031">
    <property type="entry name" value="SULFUR CARRIER PROTEIN SLR0821-RELATED"/>
    <property type="match status" value="1"/>
</dbReference>